<evidence type="ECO:0000313" key="2">
    <source>
        <dbReference type="Proteomes" id="UP000031501"/>
    </source>
</evidence>
<protein>
    <submittedName>
        <fullName evidence="1">Uncharacterized protein</fullName>
    </submittedName>
</protein>
<dbReference type="STRING" id="1355015.LK06_016120"/>
<dbReference type="OrthoDB" id="3381423at2"/>
<organism evidence="1 2">
    <name type="scientific">Streptomyces pluripotens</name>
    <dbReference type="NCBI Taxonomy" id="1355015"/>
    <lineage>
        <taxon>Bacteria</taxon>
        <taxon>Bacillati</taxon>
        <taxon>Actinomycetota</taxon>
        <taxon>Actinomycetes</taxon>
        <taxon>Kitasatosporales</taxon>
        <taxon>Streptomycetaceae</taxon>
        <taxon>Streptomyces</taxon>
    </lineage>
</organism>
<dbReference type="Proteomes" id="UP000031501">
    <property type="component" value="Chromosome"/>
</dbReference>
<name>A0A221P0A1_9ACTN</name>
<sequence>MRLGDAEYVAALDETMEILRRWAWEGRTDGWYKSLSEALKAEGHHVHYRGSIISHLLADACRRDSKGPRPMLSAIVILKETGRPAGQFFELAGGAPFHRTAADWTWEQERARVFERYRER</sequence>
<dbReference type="KEGG" id="splu:LK06_016120"/>
<evidence type="ECO:0000313" key="1">
    <source>
        <dbReference type="EMBL" id="ASN25496.1"/>
    </source>
</evidence>
<accession>A0A221P0A1</accession>
<dbReference type="EMBL" id="CP022433">
    <property type="protein sequence ID" value="ASN25496.1"/>
    <property type="molecule type" value="Genomic_DNA"/>
</dbReference>
<gene>
    <name evidence="1" type="ORF">LK07_17275</name>
</gene>
<proteinExistence type="predicted"/>
<keyword evidence="2" id="KW-1185">Reference proteome</keyword>
<dbReference type="AlphaFoldDB" id="A0A221P0A1"/>
<dbReference type="RefSeq" id="WP_043407220.1">
    <property type="nucleotide sequence ID" value="NZ_CP021080.1"/>
</dbReference>
<reference evidence="1 2" key="1">
    <citation type="submission" date="2017-07" db="EMBL/GenBank/DDBJ databases">
        <title>Genome sequence of Streptomyces pluripotens MUSC 137T.</title>
        <authorList>
            <person name="Ser H.-L."/>
            <person name="Lee L.-H."/>
        </authorList>
    </citation>
    <scope>NUCLEOTIDE SEQUENCE [LARGE SCALE GENOMIC DNA]</scope>
    <source>
        <strain evidence="1 2">MUSC 137</strain>
    </source>
</reference>